<comment type="subcellular location">
    <subcellularLocation>
        <location evidence="1">Membrane</location>
        <topology evidence="1">Multi-pass membrane protein</topology>
    </subcellularLocation>
</comment>
<dbReference type="InterPro" id="IPR000276">
    <property type="entry name" value="GPCR_Rhodpsn"/>
</dbReference>
<name>A0A8C6WVL3_9GOBI</name>
<keyword evidence="11" id="KW-1185">Reference proteome</keyword>
<evidence type="ECO:0000256" key="5">
    <source>
        <dbReference type="ARBA" id="ARBA00023136"/>
    </source>
</evidence>
<reference evidence="10" key="1">
    <citation type="submission" date="2025-08" db="UniProtKB">
        <authorList>
            <consortium name="Ensembl"/>
        </authorList>
    </citation>
    <scope>IDENTIFICATION</scope>
</reference>
<dbReference type="InterPro" id="IPR050125">
    <property type="entry name" value="GPCR_opsins"/>
</dbReference>
<feature type="transmembrane region" description="Helical" evidence="8">
    <location>
        <begin position="76"/>
        <end position="96"/>
    </location>
</feature>
<evidence type="ECO:0000259" key="9">
    <source>
        <dbReference type="PROSITE" id="PS50262"/>
    </source>
</evidence>
<dbReference type="PROSITE" id="PS50262">
    <property type="entry name" value="G_PROTEIN_RECEP_F1_2"/>
    <property type="match status" value="1"/>
</dbReference>
<accession>A0A8C6WVL3</accession>
<dbReference type="GO" id="GO:0016020">
    <property type="term" value="C:membrane"/>
    <property type="evidence" value="ECO:0007669"/>
    <property type="project" value="UniProtKB-SubCell"/>
</dbReference>
<reference evidence="10" key="2">
    <citation type="submission" date="2025-09" db="UniProtKB">
        <authorList>
            <consortium name="Ensembl"/>
        </authorList>
    </citation>
    <scope>IDENTIFICATION</scope>
</reference>
<dbReference type="AlphaFoldDB" id="A0A8C6WVL3"/>
<evidence type="ECO:0000256" key="4">
    <source>
        <dbReference type="ARBA" id="ARBA00023040"/>
    </source>
</evidence>
<feature type="transmembrane region" description="Helical" evidence="8">
    <location>
        <begin position="116"/>
        <end position="135"/>
    </location>
</feature>
<keyword evidence="3 8" id="KW-1133">Transmembrane helix</keyword>
<evidence type="ECO:0000256" key="6">
    <source>
        <dbReference type="ARBA" id="ARBA00023170"/>
    </source>
</evidence>
<proteinExistence type="predicted"/>
<evidence type="ECO:0000256" key="8">
    <source>
        <dbReference type="SAM" id="Phobius"/>
    </source>
</evidence>
<evidence type="ECO:0000313" key="11">
    <source>
        <dbReference type="Proteomes" id="UP000694523"/>
    </source>
</evidence>
<evidence type="ECO:0000256" key="2">
    <source>
        <dbReference type="ARBA" id="ARBA00022692"/>
    </source>
</evidence>
<feature type="transmembrane region" description="Helical" evidence="8">
    <location>
        <begin position="39"/>
        <end position="64"/>
    </location>
</feature>
<evidence type="ECO:0000256" key="7">
    <source>
        <dbReference type="ARBA" id="ARBA00023224"/>
    </source>
</evidence>
<keyword evidence="7" id="KW-0807">Transducer</keyword>
<dbReference type="PRINTS" id="PR00237">
    <property type="entry name" value="GPCRRHODOPSN"/>
</dbReference>
<dbReference type="Proteomes" id="UP000694523">
    <property type="component" value="Unplaced"/>
</dbReference>
<evidence type="ECO:0000256" key="1">
    <source>
        <dbReference type="ARBA" id="ARBA00004141"/>
    </source>
</evidence>
<keyword evidence="6" id="KW-0675">Receptor</keyword>
<dbReference type="Gene3D" id="1.20.1070.10">
    <property type="entry name" value="Rhodopsin 7-helix transmembrane proteins"/>
    <property type="match status" value="2"/>
</dbReference>
<evidence type="ECO:0000313" key="10">
    <source>
        <dbReference type="Ensembl" id="ENSNMLP00000034828.1"/>
    </source>
</evidence>
<keyword evidence="2 8" id="KW-0812">Transmembrane</keyword>
<feature type="domain" description="G-protein coupled receptors family 1 profile" evidence="9">
    <location>
        <begin position="19"/>
        <end position="332"/>
    </location>
</feature>
<protein>
    <submittedName>
        <fullName evidence="10">Opsin 9</fullName>
    </submittedName>
</protein>
<feature type="transmembrane region" description="Helical" evidence="8">
    <location>
        <begin position="382"/>
        <end position="401"/>
    </location>
</feature>
<feature type="transmembrane region" description="Helical" evidence="8">
    <location>
        <begin position="224"/>
        <end position="247"/>
    </location>
</feature>
<dbReference type="Ensembl" id="ENSNMLT00000038791.1">
    <property type="protein sequence ID" value="ENSNMLP00000034828.1"/>
    <property type="gene ID" value="ENSNMLG00000021648.1"/>
</dbReference>
<keyword evidence="4" id="KW-0297">G-protein coupled receptor</keyword>
<organism evidence="10 11">
    <name type="scientific">Neogobius melanostomus</name>
    <name type="common">round goby</name>
    <dbReference type="NCBI Taxonomy" id="47308"/>
    <lineage>
        <taxon>Eukaryota</taxon>
        <taxon>Metazoa</taxon>
        <taxon>Chordata</taxon>
        <taxon>Craniata</taxon>
        <taxon>Vertebrata</taxon>
        <taxon>Euteleostomi</taxon>
        <taxon>Actinopterygii</taxon>
        <taxon>Neopterygii</taxon>
        <taxon>Teleostei</taxon>
        <taxon>Neoteleostei</taxon>
        <taxon>Acanthomorphata</taxon>
        <taxon>Gobiaria</taxon>
        <taxon>Gobiiformes</taxon>
        <taxon>Gobioidei</taxon>
        <taxon>Gobiidae</taxon>
        <taxon>Benthophilinae</taxon>
        <taxon>Neogobiini</taxon>
        <taxon>Neogobius</taxon>
    </lineage>
</organism>
<dbReference type="PANTHER" id="PTHR24240">
    <property type="entry name" value="OPSIN"/>
    <property type="match status" value="1"/>
</dbReference>
<feature type="transmembrane region" description="Helical" evidence="8">
    <location>
        <begin position="167"/>
        <end position="193"/>
    </location>
</feature>
<dbReference type="InterPro" id="IPR017452">
    <property type="entry name" value="GPCR_Rhodpsn_7TM"/>
</dbReference>
<evidence type="ECO:0000256" key="3">
    <source>
        <dbReference type="ARBA" id="ARBA00022989"/>
    </source>
</evidence>
<keyword evidence="5 8" id="KW-0472">Membrane</keyword>
<sequence>IRLFKIVTKNWYCVSSVCGNGSVLAVYCRKRNKIKPAELMIVNLALCDLGFSVLGMPFFVISSLSHAWVFGETGCLWYGIQGSVFGIGSLITTSLISLDRCLKICCVRYGQWINNLHAFVCVTVIWLYTGFWATLPAFGFGRYRPEPYGTSCTVDWWSIRTSYTNRLYIYLFLSFGFGLPTLTIITSYLAILLKVYISKRALASIPCSAVSNASAKDVKLAKMAVVVCAAFLVAWLPYASVSLISALHSRDDQFSAATPAPVTLSLVLNFTTSESLTHLLLYPGAEGQWSNTSLSSQPGPPQNSSESSLPPMVTLIPAMFAKSHCMMNPVIYQIMHREFRDSLYEMVFGRVKAERMRRHRRKKNLQTSQIQLYSRFLLLDKLLLQLLLLLLLLLLLVYSSSSSSSLFYYIT</sequence>
<dbReference type="GO" id="GO:0004930">
    <property type="term" value="F:G protein-coupled receptor activity"/>
    <property type="evidence" value="ECO:0007669"/>
    <property type="project" value="UniProtKB-KW"/>
</dbReference>
<dbReference type="Pfam" id="PF00001">
    <property type="entry name" value="7tm_1"/>
    <property type="match status" value="1"/>
</dbReference>
<dbReference type="SUPFAM" id="SSF81321">
    <property type="entry name" value="Family A G protein-coupled receptor-like"/>
    <property type="match status" value="1"/>
</dbReference>